<keyword evidence="1" id="KW-0732">Signal</keyword>
<dbReference type="EMBL" id="QXFU01001833">
    <property type="protein sequence ID" value="KAE8994731.1"/>
    <property type="molecule type" value="Genomic_DNA"/>
</dbReference>
<evidence type="ECO:0000313" key="7">
    <source>
        <dbReference type="Proteomes" id="UP000434957"/>
    </source>
</evidence>
<dbReference type="Proteomes" id="UP000434957">
    <property type="component" value="Unassembled WGS sequence"/>
</dbReference>
<keyword evidence="7" id="KW-1185">Reference proteome</keyword>
<dbReference type="OrthoDB" id="88433at2759"/>
<dbReference type="InterPro" id="IPR000254">
    <property type="entry name" value="CBD"/>
</dbReference>
<evidence type="ECO:0000313" key="5">
    <source>
        <dbReference type="EMBL" id="KAE9311603.1"/>
    </source>
</evidence>
<name>A0A6A3JJF4_9STRA</name>
<dbReference type="AlphaFoldDB" id="A0A6A3JJF4"/>
<gene>
    <name evidence="4" type="ORF">PR001_g18809</name>
    <name evidence="3" type="ORF">PR002_g19838</name>
    <name evidence="5" type="ORF">PR003_g19969</name>
</gene>
<dbReference type="GO" id="GO:0005576">
    <property type="term" value="C:extracellular region"/>
    <property type="evidence" value="ECO:0007669"/>
    <property type="project" value="InterPro"/>
</dbReference>
<proteinExistence type="predicted"/>
<comment type="caution">
    <text evidence="3">The sequence shown here is derived from an EMBL/GenBank/DDBJ whole genome shotgun (WGS) entry which is preliminary data.</text>
</comment>
<evidence type="ECO:0000313" key="8">
    <source>
        <dbReference type="Proteomes" id="UP000435112"/>
    </source>
</evidence>
<dbReference type="Pfam" id="PF00734">
    <property type="entry name" value="CBM_1"/>
    <property type="match status" value="1"/>
</dbReference>
<evidence type="ECO:0000313" key="4">
    <source>
        <dbReference type="EMBL" id="KAE9000349.1"/>
    </source>
</evidence>
<evidence type="ECO:0000313" key="6">
    <source>
        <dbReference type="Proteomes" id="UP000429607"/>
    </source>
</evidence>
<reference evidence="6 8" key="1">
    <citation type="submission" date="2018-09" db="EMBL/GenBank/DDBJ databases">
        <title>Genomic investigation of the strawberry pathogen Phytophthora fragariae indicates pathogenicity is determined by transcriptional variation in three key races.</title>
        <authorList>
            <person name="Adams T.M."/>
            <person name="Armitage A.D."/>
            <person name="Sobczyk M.K."/>
            <person name="Bates H.J."/>
            <person name="Dunwell J.M."/>
            <person name="Nellist C.F."/>
            <person name="Harrison R.J."/>
        </authorList>
    </citation>
    <scope>NUCLEOTIDE SEQUENCE [LARGE SCALE GENOMIC DNA]</scope>
    <source>
        <strain evidence="4 6">SCRP249</strain>
        <strain evidence="3 8">SCRP324</strain>
        <strain evidence="5 7">SCRP333</strain>
    </source>
</reference>
<feature type="domain" description="CBM1" evidence="2">
    <location>
        <begin position="23"/>
        <end position="43"/>
    </location>
</feature>
<evidence type="ECO:0000313" key="3">
    <source>
        <dbReference type="EMBL" id="KAE8994731.1"/>
    </source>
</evidence>
<dbReference type="EMBL" id="QXFT01001731">
    <property type="protein sequence ID" value="KAE9311603.1"/>
    <property type="molecule type" value="Genomic_DNA"/>
</dbReference>
<dbReference type="GO" id="GO:0030248">
    <property type="term" value="F:cellulose binding"/>
    <property type="evidence" value="ECO:0007669"/>
    <property type="project" value="InterPro"/>
</dbReference>
<evidence type="ECO:0000256" key="1">
    <source>
        <dbReference type="ARBA" id="ARBA00022729"/>
    </source>
</evidence>
<organism evidence="3 8">
    <name type="scientific">Phytophthora rubi</name>
    <dbReference type="NCBI Taxonomy" id="129364"/>
    <lineage>
        <taxon>Eukaryota</taxon>
        <taxon>Sar</taxon>
        <taxon>Stramenopiles</taxon>
        <taxon>Oomycota</taxon>
        <taxon>Peronosporomycetes</taxon>
        <taxon>Peronosporales</taxon>
        <taxon>Peronosporaceae</taxon>
        <taxon>Phytophthora</taxon>
    </lineage>
</organism>
<dbReference type="Proteomes" id="UP000435112">
    <property type="component" value="Unassembled WGS sequence"/>
</dbReference>
<dbReference type="Proteomes" id="UP000429607">
    <property type="component" value="Unassembled WGS sequence"/>
</dbReference>
<sequence>MQASVRLRIHKKESSCTITNESQCDGQNWTGSTCCVDPDYECRWSDDGQIVKRCQAIDTTKDYIDRQTAYIADWGNFTSSDAVCSEPASVCLEQSGAFWRCMPETLPPGGAICGMKYDEYDWYYPHCPSGEYCKTFTTLSFCSPRSEGRSK</sequence>
<protein>
    <recommendedName>
        <fullName evidence="2">CBM1 domain-containing protein</fullName>
    </recommendedName>
</protein>
<evidence type="ECO:0000259" key="2">
    <source>
        <dbReference type="Pfam" id="PF00734"/>
    </source>
</evidence>
<dbReference type="GO" id="GO:0005975">
    <property type="term" value="P:carbohydrate metabolic process"/>
    <property type="evidence" value="ECO:0007669"/>
    <property type="project" value="InterPro"/>
</dbReference>
<dbReference type="EMBL" id="QXFV01001689">
    <property type="protein sequence ID" value="KAE9000349.1"/>
    <property type="molecule type" value="Genomic_DNA"/>
</dbReference>
<accession>A0A6A3JJF4</accession>